<dbReference type="Proteomes" id="UP000240978">
    <property type="component" value="Unassembled WGS sequence"/>
</dbReference>
<evidence type="ECO:0000313" key="2">
    <source>
        <dbReference type="Proteomes" id="UP000240978"/>
    </source>
</evidence>
<dbReference type="OrthoDB" id="9152336at2"/>
<keyword evidence="2" id="KW-1185">Reference proteome</keyword>
<gene>
    <name evidence="1" type="ORF">CLV42_10560</name>
</gene>
<reference evidence="1 2" key="1">
    <citation type="submission" date="2018-03" db="EMBL/GenBank/DDBJ databases">
        <title>Genomic Encyclopedia of Archaeal and Bacterial Type Strains, Phase II (KMG-II): from individual species to whole genera.</title>
        <authorList>
            <person name="Goeker M."/>
        </authorList>
    </citation>
    <scope>NUCLEOTIDE SEQUENCE [LARGE SCALE GENOMIC DNA]</scope>
    <source>
        <strain evidence="1 2">DSM 18107</strain>
    </source>
</reference>
<protein>
    <submittedName>
        <fullName evidence="1">Uncharacterized protein</fullName>
    </submittedName>
</protein>
<evidence type="ECO:0000313" key="1">
    <source>
        <dbReference type="EMBL" id="PSL30699.1"/>
    </source>
</evidence>
<comment type="caution">
    <text evidence="1">The sequence shown here is derived from an EMBL/GenBank/DDBJ whole genome shotgun (WGS) entry which is preliminary data.</text>
</comment>
<name>A0A2P8G9Q2_9BACT</name>
<dbReference type="EMBL" id="PYGK01000005">
    <property type="protein sequence ID" value="PSL30699.1"/>
    <property type="molecule type" value="Genomic_DNA"/>
</dbReference>
<dbReference type="AlphaFoldDB" id="A0A2P8G9Q2"/>
<sequence>MKYIVTLVVVLLTVTRTIAGNIVEDRDLVIKVFDDYKKVQATFNLTLGNVRFVDRGSTHAASGEPDVFVQLNQVERYTKGKSEIFRRLFIEFMLAHEIAHKMQFSNYKKEVIEQTSGGEGKIFLECNADILAGLLMTDMVNTIELPDLINNQPGFSYKDYLEQSRKEMFAVYKQIFEMDRVNPVIATHPTHLQRLMAAKEGVMLGVCSMIQFIDPSKSVFTPEQTRQYLSAYRTIAKGLGLGVDQTSGNNPFNWAHIEAIRITNENNDLAKKMTRYNTRYRRVYGDNPHYEFSFEIYNDNPVDVRFAGRIYSTVQQGYNRQEVIEKAPIDCMIFDKVIRANSSMQFSGQLDFISEIGSTSQLIMPGDRESLYFVFDSNNPTTDQKDREMENISFIDWTDETLGEIDDHIKDIVQKSNEFFKYVRGIAVSRDSTLEMVVKNGRRFEPLFKAALNEDEYFTYYEDRQSLVYEFKACSLPDSSDVKRHFVEINDRVKTAYSGVYEQHPASVLYGNTITQHYIDKDNNTRIRTMFTEDNHNRGNYCVIVKIYGNTN</sequence>
<accession>A0A2P8G9Q2</accession>
<organism evidence="1 2">
    <name type="scientific">Chitinophaga ginsengisoli</name>
    <dbReference type="NCBI Taxonomy" id="363837"/>
    <lineage>
        <taxon>Bacteria</taxon>
        <taxon>Pseudomonadati</taxon>
        <taxon>Bacteroidota</taxon>
        <taxon>Chitinophagia</taxon>
        <taxon>Chitinophagales</taxon>
        <taxon>Chitinophagaceae</taxon>
        <taxon>Chitinophaga</taxon>
    </lineage>
</organism>
<proteinExistence type="predicted"/>
<dbReference type="RefSeq" id="WP_106602554.1">
    <property type="nucleotide sequence ID" value="NZ_PYGK01000005.1"/>
</dbReference>